<name>A0AC61SD98_9EURY</name>
<sequence length="67" mass="7824">MVKMAFKEFEDALKLLIWLITIVLVIWIWTFIKDIFSFLPIPGFIVGIVFLLGVCISILWLKRKIGI</sequence>
<protein>
    <submittedName>
        <fullName evidence="1">Uncharacterized protein</fullName>
    </submittedName>
</protein>
<organism evidence="1 2">
    <name type="scientific">Candidatus Methanomarinus sp</name>
    <dbReference type="NCBI Taxonomy" id="3386244"/>
    <lineage>
        <taxon>Archaea</taxon>
        <taxon>Methanobacteriati</taxon>
        <taxon>Methanobacteriota</taxon>
        <taxon>Stenosarchaea group</taxon>
        <taxon>Methanomicrobia</taxon>
        <taxon>Methanosarcinales</taxon>
        <taxon>ANME-2 cluster</taxon>
        <taxon>Candidatus Methanocomedenaceae</taxon>
        <taxon>Candidatus Methanomarinus</taxon>
    </lineage>
</organism>
<evidence type="ECO:0000313" key="2">
    <source>
        <dbReference type="Proteomes" id="UP000315423"/>
    </source>
</evidence>
<dbReference type="EMBL" id="QYBA01000035">
    <property type="protein sequence ID" value="TKY92349.1"/>
    <property type="molecule type" value="Genomic_DNA"/>
</dbReference>
<accession>A0AC61SD98</accession>
<dbReference type="Proteomes" id="UP000315423">
    <property type="component" value="Unassembled WGS sequence"/>
</dbReference>
<proteinExistence type="predicted"/>
<gene>
    <name evidence="1" type="ORF">C5S46_01080</name>
</gene>
<reference evidence="1" key="1">
    <citation type="submission" date="2018-09" db="EMBL/GenBank/DDBJ databases">
        <title>A genomic encyclopedia of anaerobic methanotrophic archaea.</title>
        <authorList>
            <person name="Skennerton C.T."/>
            <person name="Chadwick G.L."/>
            <person name="Laso-Perez R."/>
            <person name="Leu A.O."/>
            <person name="Speth D.R."/>
            <person name="Yu H."/>
            <person name="Morgan-Lang C."/>
            <person name="Hatzenpichler R."/>
            <person name="Goudeau D."/>
            <person name="Malmstrom R."/>
            <person name="Woyke T."/>
            <person name="Hallam S."/>
            <person name="Tyson G.W."/>
            <person name="Wegener G."/>
            <person name="Boetius A."/>
            <person name="Orphan V.J."/>
        </authorList>
    </citation>
    <scope>NUCLEOTIDE SEQUENCE</scope>
    <source>
        <strain evidence="1">CONS3730D10UFb2</strain>
    </source>
</reference>
<evidence type="ECO:0000313" key="1">
    <source>
        <dbReference type="EMBL" id="TKY92349.1"/>
    </source>
</evidence>
<comment type="caution">
    <text evidence="1">The sequence shown here is derived from an EMBL/GenBank/DDBJ whole genome shotgun (WGS) entry which is preliminary data.</text>
</comment>